<evidence type="ECO:0000313" key="4">
    <source>
        <dbReference type="Proteomes" id="UP000008022"/>
    </source>
</evidence>
<protein>
    <submittedName>
        <fullName evidence="3">Uncharacterized protein</fullName>
    </submittedName>
</protein>
<dbReference type="Gramene" id="ORUFI09G00620.1">
    <property type="protein sequence ID" value="ORUFI09G00620.1"/>
    <property type="gene ID" value="ORUFI09G00620"/>
</dbReference>
<feature type="compositionally biased region" description="Low complexity" evidence="1">
    <location>
        <begin position="129"/>
        <end position="141"/>
    </location>
</feature>
<feature type="region of interest" description="Disordered" evidence="1">
    <location>
        <begin position="96"/>
        <end position="149"/>
    </location>
</feature>
<evidence type="ECO:0000256" key="1">
    <source>
        <dbReference type="SAM" id="MobiDB-lite"/>
    </source>
</evidence>
<evidence type="ECO:0000313" key="3">
    <source>
        <dbReference type="EnsemblPlants" id="ORUFI09G00620.1"/>
    </source>
</evidence>
<proteinExistence type="predicted"/>
<dbReference type="HOGENOM" id="CLU_1818804_0_0_1"/>
<dbReference type="EnsemblPlants" id="ORUFI09G00620.1">
    <property type="protein sequence ID" value="ORUFI09G00620.1"/>
    <property type="gene ID" value="ORUFI09G00620"/>
</dbReference>
<dbReference type="Proteomes" id="UP000008022">
    <property type="component" value="Unassembled WGS sequence"/>
</dbReference>
<keyword evidence="2" id="KW-1133">Transmembrane helix</keyword>
<name>A0A0E0QMU4_ORYRU</name>
<evidence type="ECO:0000256" key="2">
    <source>
        <dbReference type="SAM" id="Phobius"/>
    </source>
</evidence>
<reference evidence="4" key="1">
    <citation type="submission" date="2013-06" db="EMBL/GenBank/DDBJ databases">
        <authorList>
            <person name="Zhao Q."/>
        </authorList>
    </citation>
    <scope>NUCLEOTIDE SEQUENCE</scope>
    <source>
        <strain evidence="4">cv. W1943</strain>
    </source>
</reference>
<keyword evidence="2" id="KW-0472">Membrane</keyword>
<sequence length="161" mass="17176">MDGVTRNEENSRFSSCELGVLTIGWYILKILLHSIEREKGRKSFPKGTARPKSNLVAASGFRLHRLDAAPGAGVAAYRQLPFSVGACVVVTGDPHPPPHCAASPSAPSPPCPQPATDPSPSLPRPRPSSPQTLPPLLRCPSSSPPQPPATISAVIWKRLFF</sequence>
<accession>A0A0E0QMU4</accession>
<organism evidence="3 4">
    <name type="scientific">Oryza rufipogon</name>
    <name type="common">Brownbeard rice</name>
    <name type="synonym">Asian wild rice</name>
    <dbReference type="NCBI Taxonomy" id="4529"/>
    <lineage>
        <taxon>Eukaryota</taxon>
        <taxon>Viridiplantae</taxon>
        <taxon>Streptophyta</taxon>
        <taxon>Embryophyta</taxon>
        <taxon>Tracheophyta</taxon>
        <taxon>Spermatophyta</taxon>
        <taxon>Magnoliopsida</taxon>
        <taxon>Liliopsida</taxon>
        <taxon>Poales</taxon>
        <taxon>Poaceae</taxon>
        <taxon>BOP clade</taxon>
        <taxon>Oryzoideae</taxon>
        <taxon>Oryzeae</taxon>
        <taxon>Oryzinae</taxon>
        <taxon>Oryza</taxon>
    </lineage>
</organism>
<feature type="transmembrane region" description="Helical" evidence="2">
    <location>
        <begin position="12"/>
        <end position="32"/>
    </location>
</feature>
<feature type="compositionally biased region" description="Pro residues" evidence="1">
    <location>
        <begin position="106"/>
        <end position="128"/>
    </location>
</feature>
<dbReference type="AlphaFoldDB" id="A0A0E0QMU4"/>
<keyword evidence="2" id="KW-0812">Transmembrane</keyword>
<keyword evidence="4" id="KW-1185">Reference proteome</keyword>
<reference evidence="3" key="2">
    <citation type="submission" date="2015-06" db="UniProtKB">
        <authorList>
            <consortium name="EnsemblPlants"/>
        </authorList>
    </citation>
    <scope>IDENTIFICATION</scope>
</reference>